<proteinExistence type="predicted"/>
<gene>
    <name evidence="1" type="ORF">LCGC14_1678990</name>
</gene>
<comment type="caution">
    <text evidence="1">The sequence shown here is derived from an EMBL/GenBank/DDBJ whole genome shotgun (WGS) entry which is preliminary data.</text>
</comment>
<dbReference type="AlphaFoldDB" id="A0A0F9KP70"/>
<evidence type="ECO:0000313" key="1">
    <source>
        <dbReference type="EMBL" id="KKM17115.1"/>
    </source>
</evidence>
<organism evidence="1">
    <name type="scientific">marine sediment metagenome</name>
    <dbReference type="NCBI Taxonomy" id="412755"/>
    <lineage>
        <taxon>unclassified sequences</taxon>
        <taxon>metagenomes</taxon>
        <taxon>ecological metagenomes</taxon>
    </lineage>
</organism>
<reference evidence="1" key="1">
    <citation type="journal article" date="2015" name="Nature">
        <title>Complex archaea that bridge the gap between prokaryotes and eukaryotes.</title>
        <authorList>
            <person name="Spang A."/>
            <person name="Saw J.H."/>
            <person name="Jorgensen S.L."/>
            <person name="Zaremba-Niedzwiedzka K."/>
            <person name="Martijn J."/>
            <person name="Lind A.E."/>
            <person name="van Eijk R."/>
            <person name="Schleper C."/>
            <person name="Guy L."/>
            <person name="Ettema T.J."/>
        </authorList>
    </citation>
    <scope>NUCLEOTIDE SEQUENCE</scope>
</reference>
<accession>A0A0F9KP70</accession>
<name>A0A0F9KP70_9ZZZZ</name>
<sequence>MLRERTKASDGGYSVEIEPDETSLRGGIRQRLGDALRGRPLICWVYLEGPIRQTII</sequence>
<dbReference type="EMBL" id="LAZR01014523">
    <property type="protein sequence ID" value="KKM17115.1"/>
    <property type="molecule type" value="Genomic_DNA"/>
</dbReference>
<protein>
    <submittedName>
        <fullName evidence="1">Uncharacterized protein</fullName>
    </submittedName>
</protein>